<accession>A0A147K154</accession>
<feature type="domain" description="PAC" evidence="3">
    <location>
        <begin position="79"/>
        <end position="131"/>
    </location>
</feature>
<evidence type="ECO:0000259" key="2">
    <source>
        <dbReference type="PROSITE" id="PS50112"/>
    </source>
</evidence>
<sequence>MEQALRESEEKYRSLVEYSADSIYMLDRELRYLSVNEELLRRLGLPREKVLGRKFEELHTAEETREFAAKAREVFETGRVVQQEHYHERLGRFFLRTISPVRDPKTGEVRAITVVGKDITPLKQAEEKLRKSEEEYRSLAENVADILLRIDLKGNCTYISKNVQEETGYTLEEVKKMNIKDILTPESYRTALNRIKMWQGGARSLPPYVVEVKLKDGRIVPFELKTSPIFENGELKGFQIVARNIAERAEATRALQQARAYAESIVETVHEPLLVLDAEMRVISANRAFYELFKVSPEETEKRSLYELGNRQWDIPELRRLLKDVVEKNASFQEYVVVHDFPLIGRRIMMLRARQMRTAAEGKPMILLAIEDVTERQMMETQLKRSIDIQTAIISLLSIPLKYSLEEILKRSLDVVLSISWLGFESRGAIFLFDEKQNALVLKAQRKLPEPLQRTCALVPVGKCLCGKAAATKKIIFADHVDENHETSYEGITPHGHYCVPILSDDKLMGVLNIYVKEGHRREETEEDFLKAIANALALIIARKNFEREQLEFIYRTNELSRGECYLHRSHRAAYNIAAQLMMLGVPGICFTREAPEKVMDAGIPKESIILISSVPLKGFETTDNLQEISMRISEFIKNNRESIVLLDGIEYLMSRFGFDMVYKFLQEKRFNFIDSDAVFLLPVDLAVFSERERALLASEIKIIG</sequence>
<organism evidence="4 5">
    <name type="scientific">Hadarchaeum yellowstonense</name>
    <dbReference type="NCBI Taxonomy" id="1776334"/>
    <lineage>
        <taxon>Archaea</taxon>
        <taxon>Methanobacteriati</taxon>
        <taxon>Candidatus Hadarchaeota</taxon>
        <taxon>Candidatus Hadarchaeia</taxon>
        <taxon>Candidatus Hadarchaeales</taxon>
        <taxon>Candidatus Hadarchaeaceae</taxon>
        <taxon>Candidatus Hadarchaeum</taxon>
    </lineage>
</organism>
<feature type="coiled-coil region" evidence="1">
    <location>
        <begin position="122"/>
        <end position="149"/>
    </location>
</feature>
<feature type="domain" description="PAS" evidence="2">
    <location>
        <begin position="8"/>
        <end position="78"/>
    </location>
</feature>
<dbReference type="InterPro" id="IPR000700">
    <property type="entry name" value="PAS-assoc_C"/>
</dbReference>
<dbReference type="NCBIfam" id="TIGR00229">
    <property type="entry name" value="sensory_box"/>
    <property type="match status" value="3"/>
</dbReference>
<dbReference type="InterPro" id="IPR035965">
    <property type="entry name" value="PAS-like_dom_sf"/>
</dbReference>
<protein>
    <recommendedName>
        <fullName evidence="6">PAS domain S-box protein</fullName>
    </recommendedName>
</protein>
<gene>
    <name evidence="4" type="ORF">APZ16_04080</name>
</gene>
<dbReference type="PANTHER" id="PTHR44757">
    <property type="entry name" value="DIGUANYLATE CYCLASE DGCP"/>
    <property type="match status" value="1"/>
</dbReference>
<dbReference type="SUPFAM" id="SSF55781">
    <property type="entry name" value="GAF domain-like"/>
    <property type="match status" value="1"/>
</dbReference>
<evidence type="ECO:0008006" key="6">
    <source>
        <dbReference type="Google" id="ProtNLM"/>
    </source>
</evidence>
<dbReference type="InterPro" id="IPR013767">
    <property type="entry name" value="PAS_fold"/>
</dbReference>
<dbReference type="PROSITE" id="PS50112">
    <property type="entry name" value="PAS"/>
    <property type="match status" value="3"/>
</dbReference>
<dbReference type="Pfam" id="PF05763">
    <property type="entry name" value="DUF835"/>
    <property type="match status" value="1"/>
</dbReference>
<evidence type="ECO:0000256" key="1">
    <source>
        <dbReference type="SAM" id="Coils"/>
    </source>
</evidence>
<dbReference type="EMBL" id="LQMQ01000005">
    <property type="protein sequence ID" value="KUO42478.1"/>
    <property type="molecule type" value="Genomic_DNA"/>
</dbReference>
<dbReference type="STRING" id="1776334.APZ16_04080"/>
<dbReference type="Pfam" id="PF08448">
    <property type="entry name" value="PAS_4"/>
    <property type="match status" value="2"/>
</dbReference>
<evidence type="ECO:0000313" key="4">
    <source>
        <dbReference type="EMBL" id="KUO42478.1"/>
    </source>
</evidence>
<dbReference type="InterPro" id="IPR013656">
    <property type="entry name" value="PAS_4"/>
</dbReference>
<dbReference type="Gene3D" id="3.30.450.20">
    <property type="entry name" value="PAS domain"/>
    <property type="match status" value="3"/>
</dbReference>
<dbReference type="InterPro" id="IPR029016">
    <property type="entry name" value="GAF-like_dom_sf"/>
</dbReference>
<feature type="domain" description="PAC" evidence="3">
    <location>
        <begin position="203"/>
        <end position="257"/>
    </location>
</feature>
<keyword evidence="1" id="KW-0175">Coiled coil</keyword>
<dbReference type="AlphaFoldDB" id="A0A147K154"/>
<reference evidence="4 5" key="1">
    <citation type="journal article" date="2016" name="Nat. Microbiol.">
        <title>Genomic inference of the metabolism of cosmopolitan subsurface Archaea, Hadesarchaea.</title>
        <authorList>
            <person name="Baker B.J."/>
            <person name="Saw J.H."/>
            <person name="Lind A.E."/>
            <person name="Lazar C.S."/>
            <person name="Hinrichs K.-U."/>
            <person name="Teske A.P."/>
            <person name="Ettema T.J."/>
        </authorList>
    </citation>
    <scope>NUCLEOTIDE SEQUENCE [LARGE SCALE GENOMIC DNA]</scope>
</reference>
<dbReference type="Gene3D" id="3.30.450.40">
    <property type="match status" value="1"/>
</dbReference>
<dbReference type="InterPro" id="IPR000014">
    <property type="entry name" value="PAS"/>
</dbReference>
<dbReference type="Proteomes" id="UP000074294">
    <property type="component" value="Unassembled WGS sequence"/>
</dbReference>
<dbReference type="Pfam" id="PF00989">
    <property type="entry name" value="PAS"/>
    <property type="match status" value="1"/>
</dbReference>
<dbReference type="PANTHER" id="PTHR44757:SF2">
    <property type="entry name" value="BIOFILM ARCHITECTURE MAINTENANCE PROTEIN MBAA"/>
    <property type="match status" value="1"/>
</dbReference>
<dbReference type="CDD" id="cd00130">
    <property type="entry name" value="PAS"/>
    <property type="match status" value="3"/>
</dbReference>
<dbReference type="GO" id="GO:0006355">
    <property type="term" value="P:regulation of DNA-templated transcription"/>
    <property type="evidence" value="ECO:0007669"/>
    <property type="project" value="InterPro"/>
</dbReference>
<dbReference type="InterPro" id="IPR052155">
    <property type="entry name" value="Biofilm_reg_signaling"/>
</dbReference>
<evidence type="ECO:0000313" key="5">
    <source>
        <dbReference type="Proteomes" id="UP000074294"/>
    </source>
</evidence>
<feature type="domain" description="PAS" evidence="2">
    <location>
        <begin position="258"/>
        <end position="329"/>
    </location>
</feature>
<dbReference type="InterPro" id="IPR003018">
    <property type="entry name" value="GAF"/>
</dbReference>
<dbReference type="PROSITE" id="PS50113">
    <property type="entry name" value="PAC"/>
    <property type="match status" value="2"/>
</dbReference>
<comment type="caution">
    <text evidence="4">The sequence shown here is derived from an EMBL/GenBank/DDBJ whole genome shotgun (WGS) entry which is preliminary data.</text>
</comment>
<name>A0A147K154_HADYE</name>
<feature type="domain" description="PAS" evidence="2">
    <location>
        <begin position="132"/>
        <end position="187"/>
    </location>
</feature>
<dbReference type="SMART" id="SM00091">
    <property type="entry name" value="PAS"/>
    <property type="match status" value="3"/>
</dbReference>
<dbReference type="Pfam" id="PF13185">
    <property type="entry name" value="GAF_2"/>
    <property type="match status" value="1"/>
</dbReference>
<proteinExistence type="predicted"/>
<dbReference type="InterPro" id="IPR008553">
    <property type="entry name" value="DUF835"/>
</dbReference>
<dbReference type="SMART" id="SM00065">
    <property type="entry name" value="GAF"/>
    <property type="match status" value="1"/>
</dbReference>
<evidence type="ECO:0000259" key="3">
    <source>
        <dbReference type="PROSITE" id="PS50113"/>
    </source>
</evidence>
<dbReference type="SUPFAM" id="SSF55785">
    <property type="entry name" value="PYP-like sensor domain (PAS domain)"/>
    <property type="match status" value="3"/>
</dbReference>